<feature type="domain" description="Glycosyltransferase 2-like" evidence="1">
    <location>
        <begin position="179"/>
        <end position="286"/>
    </location>
</feature>
<gene>
    <name evidence="3" type="ORF">GRQ65_00700</name>
</gene>
<dbReference type="EMBL" id="WUEK01000001">
    <property type="protein sequence ID" value="MXG88066.1"/>
    <property type="molecule type" value="Genomic_DNA"/>
</dbReference>
<evidence type="ECO:0000313" key="4">
    <source>
        <dbReference type="Proteomes" id="UP000473325"/>
    </source>
</evidence>
<sequence>MVRVSVVLDGGHDEELRAASLASLEAQTVTDWEVVTSLAEATGVYVAFLEAADRWVPDRLERLLAVGAPAVADQVEGERGNGETVLLRAPAPDVEPARLLIRRDLVHPDALANPAWPFDLFLHGGLEVAALDRVGLRRRFPDRRRALALRPGHHRNAVLARHIDWDALAARTPTRGLTSVIVPTYEDAELTTACVGSLLAAGDDVEVVVWDNGSSREIAEQLTPLGEHDRVTLVRAETNHGFALGNDYALRECHGDVVVFLNNDTTVPPGWTAPLRRALEDPEVLGAQPLLLYPSGAVQCAGIAFPSCGGLPHAFLQGFPVEDAAGVDELEFAAITGAALALRWEDAVALQGFDATYTNGMEDVDLCLRLAALRPGHFRVVAEAPVVHHESRTPGRYDKHLVNRAVYLDRWQRVAEPRDDEALWATRGFTVAGHDLGRPRHGEQPRLRVPAPVLVRERTTLRWAIKNPAPAGPGGDRWGDTPFAEALAAALRDAGQEVVVDRRPEWDRATARHDDVELVLRGLTRHDPGPTAVSLLWVISHPELVTPEEARGYDRVLAASLTWGVGDVPVTPLLQATDPDRFHPDAAEPDSGERVLFVGNSRRVLRPVVRDALAAGLPLSVYGDLWSGLVPDEVVRARSLPNHALAAAYAGAGVVLNDHHPGMRAAGFVSNRLFDAVASGARVVSDDVAGARELFGDSVQVYRDADDLRRLATAPDLDAVFGDLARRREAAERVRREHSFAARAATLVEVALSARAARGLG</sequence>
<name>A0A6L7ER36_9ACTN</name>
<comment type="caution">
    <text evidence="3">The sequence shown here is derived from an EMBL/GenBank/DDBJ whole genome shotgun (WGS) entry which is preliminary data.</text>
</comment>
<dbReference type="Pfam" id="PF00535">
    <property type="entry name" value="Glycos_transf_2"/>
    <property type="match status" value="1"/>
</dbReference>
<dbReference type="PANTHER" id="PTHR43179">
    <property type="entry name" value="RHAMNOSYLTRANSFERASE WBBL"/>
    <property type="match status" value="1"/>
</dbReference>
<dbReference type="AlphaFoldDB" id="A0A6L7ER36"/>
<dbReference type="Pfam" id="PF13524">
    <property type="entry name" value="Glyco_trans_1_2"/>
    <property type="match status" value="1"/>
</dbReference>
<keyword evidence="3" id="KW-0808">Transferase</keyword>
<dbReference type="Proteomes" id="UP000473325">
    <property type="component" value="Unassembled WGS sequence"/>
</dbReference>
<dbReference type="InterPro" id="IPR055259">
    <property type="entry name" value="YkvP/CgeB_Glyco_trans-like"/>
</dbReference>
<dbReference type="InterPro" id="IPR029044">
    <property type="entry name" value="Nucleotide-diphossugar_trans"/>
</dbReference>
<dbReference type="PANTHER" id="PTHR43179:SF7">
    <property type="entry name" value="RHAMNOSYLTRANSFERASE WBBL"/>
    <property type="match status" value="1"/>
</dbReference>
<dbReference type="GO" id="GO:0016740">
    <property type="term" value="F:transferase activity"/>
    <property type="evidence" value="ECO:0007669"/>
    <property type="project" value="UniProtKB-KW"/>
</dbReference>
<keyword evidence="4" id="KW-1185">Reference proteome</keyword>
<evidence type="ECO:0000313" key="3">
    <source>
        <dbReference type="EMBL" id="MXG88066.1"/>
    </source>
</evidence>
<accession>A0A6L7ER36</accession>
<reference evidence="3 4" key="1">
    <citation type="submission" date="2019-12" db="EMBL/GenBank/DDBJ databases">
        <authorList>
            <person name="Kun Z."/>
        </authorList>
    </citation>
    <scope>NUCLEOTIDE SEQUENCE [LARGE SCALE GENOMIC DNA]</scope>
    <source>
        <strain evidence="3 4">YIM 123512</strain>
    </source>
</reference>
<dbReference type="RefSeq" id="WP_160874158.1">
    <property type="nucleotide sequence ID" value="NZ_WUEK01000001.1"/>
</dbReference>
<proteinExistence type="predicted"/>
<evidence type="ECO:0000259" key="1">
    <source>
        <dbReference type="Pfam" id="PF00535"/>
    </source>
</evidence>
<dbReference type="InterPro" id="IPR001173">
    <property type="entry name" value="Glyco_trans_2-like"/>
</dbReference>
<dbReference type="SUPFAM" id="SSF53448">
    <property type="entry name" value="Nucleotide-diphospho-sugar transferases"/>
    <property type="match status" value="1"/>
</dbReference>
<protein>
    <submittedName>
        <fullName evidence="3">Glycosyltransferase</fullName>
    </submittedName>
</protein>
<feature type="domain" description="Spore protein YkvP/CgeB glycosyl transferase-like" evidence="2">
    <location>
        <begin position="603"/>
        <end position="748"/>
    </location>
</feature>
<evidence type="ECO:0000259" key="2">
    <source>
        <dbReference type="Pfam" id="PF13524"/>
    </source>
</evidence>
<dbReference type="Gene3D" id="3.90.550.10">
    <property type="entry name" value="Spore Coat Polysaccharide Biosynthesis Protein SpsA, Chain A"/>
    <property type="match status" value="1"/>
</dbReference>
<organism evidence="3 4">
    <name type="scientific">Nocardioides flavescens</name>
    <dbReference type="NCBI Taxonomy" id="2691959"/>
    <lineage>
        <taxon>Bacteria</taxon>
        <taxon>Bacillati</taxon>
        <taxon>Actinomycetota</taxon>
        <taxon>Actinomycetes</taxon>
        <taxon>Propionibacteriales</taxon>
        <taxon>Nocardioidaceae</taxon>
        <taxon>Nocardioides</taxon>
    </lineage>
</organism>